<evidence type="ECO:0000256" key="5">
    <source>
        <dbReference type="ARBA" id="ARBA00022448"/>
    </source>
</evidence>
<dbReference type="Proteomes" id="UP000249524">
    <property type="component" value="Unassembled WGS sequence"/>
</dbReference>
<dbReference type="InterPro" id="IPR024370">
    <property type="entry name" value="PBP_domain"/>
</dbReference>
<dbReference type="SUPFAM" id="SSF53850">
    <property type="entry name" value="Periplasmic binding protein-like II"/>
    <property type="match status" value="1"/>
</dbReference>
<evidence type="ECO:0000313" key="10">
    <source>
        <dbReference type="EMBL" id="RAK68574.1"/>
    </source>
</evidence>
<name>A0A328BRV0_9CAUL</name>
<evidence type="ECO:0000256" key="1">
    <source>
        <dbReference type="ARBA" id="ARBA00002841"/>
    </source>
</evidence>
<evidence type="ECO:0000259" key="9">
    <source>
        <dbReference type="Pfam" id="PF12849"/>
    </source>
</evidence>
<dbReference type="GO" id="GO:0042301">
    <property type="term" value="F:phosphate ion binding"/>
    <property type="evidence" value="ECO:0007669"/>
    <property type="project" value="InterPro"/>
</dbReference>
<dbReference type="RefSeq" id="WP_111274066.1">
    <property type="nucleotide sequence ID" value="NZ_QFYS01000001.1"/>
</dbReference>
<dbReference type="PIRSF" id="PIRSF002756">
    <property type="entry name" value="PstS"/>
    <property type="match status" value="1"/>
</dbReference>
<dbReference type="PANTHER" id="PTHR42996">
    <property type="entry name" value="PHOSPHATE-BINDING PROTEIN PSTS"/>
    <property type="match status" value="1"/>
</dbReference>
<keyword evidence="8" id="KW-0732">Signal</keyword>
<evidence type="ECO:0000256" key="6">
    <source>
        <dbReference type="ARBA" id="ARBA00022592"/>
    </source>
</evidence>
<feature type="domain" description="PBP" evidence="9">
    <location>
        <begin position="20"/>
        <end position="304"/>
    </location>
</feature>
<comment type="function">
    <text evidence="1 7">Part of the ABC transporter complex PstSACB involved in phosphate import.</text>
</comment>
<evidence type="ECO:0000256" key="3">
    <source>
        <dbReference type="ARBA" id="ARBA00011529"/>
    </source>
</evidence>
<dbReference type="Pfam" id="PF12849">
    <property type="entry name" value="PBP_like_2"/>
    <property type="match status" value="1"/>
</dbReference>
<keyword evidence="11" id="KW-1185">Reference proteome</keyword>
<reference evidence="10 11" key="1">
    <citation type="submission" date="2018-05" db="EMBL/GenBank/DDBJ databases">
        <authorList>
            <person name="Lanie J.A."/>
            <person name="Ng W.-L."/>
            <person name="Kazmierczak K.M."/>
            <person name="Andrzejewski T.M."/>
            <person name="Davidsen T.M."/>
            <person name="Wayne K.J."/>
            <person name="Tettelin H."/>
            <person name="Glass J.I."/>
            <person name="Rusch D."/>
            <person name="Podicherti R."/>
            <person name="Tsui H.-C.T."/>
            <person name="Winkler M.E."/>
        </authorList>
    </citation>
    <scope>NUCLEOTIDE SEQUENCE [LARGE SCALE GENOMIC DNA]</scope>
    <source>
        <strain evidence="10 11">BUT-10</strain>
    </source>
</reference>
<feature type="chain" id="PRO_5016397332" description="Phosphate-binding protein PstS" evidence="8">
    <location>
        <begin position="24"/>
        <end position="345"/>
    </location>
</feature>
<dbReference type="GO" id="GO:0035435">
    <property type="term" value="P:phosphate ion transmembrane transport"/>
    <property type="evidence" value="ECO:0007669"/>
    <property type="project" value="InterPro"/>
</dbReference>
<dbReference type="GO" id="GO:0043190">
    <property type="term" value="C:ATP-binding cassette (ABC) transporter complex"/>
    <property type="evidence" value="ECO:0007669"/>
    <property type="project" value="InterPro"/>
</dbReference>
<proteinExistence type="inferred from homology"/>
<dbReference type="Gene3D" id="3.40.190.10">
    <property type="entry name" value="Periplasmic binding protein-like II"/>
    <property type="match status" value="2"/>
</dbReference>
<feature type="signal peptide" evidence="8">
    <location>
        <begin position="1"/>
        <end position="23"/>
    </location>
</feature>
<comment type="similarity">
    <text evidence="2 7">Belongs to the PstS family.</text>
</comment>
<evidence type="ECO:0000256" key="4">
    <source>
        <dbReference type="ARBA" id="ARBA00021889"/>
    </source>
</evidence>
<protein>
    <recommendedName>
        <fullName evidence="4 7">Phosphate-binding protein PstS</fullName>
    </recommendedName>
</protein>
<dbReference type="EMBL" id="QFYS01000001">
    <property type="protein sequence ID" value="RAK68574.1"/>
    <property type="molecule type" value="Genomic_DNA"/>
</dbReference>
<evidence type="ECO:0000256" key="2">
    <source>
        <dbReference type="ARBA" id="ARBA00008725"/>
    </source>
</evidence>
<organism evidence="10 11">
    <name type="scientific">Phenylobacterium kunshanense</name>
    <dbReference type="NCBI Taxonomy" id="1445034"/>
    <lineage>
        <taxon>Bacteria</taxon>
        <taxon>Pseudomonadati</taxon>
        <taxon>Pseudomonadota</taxon>
        <taxon>Alphaproteobacteria</taxon>
        <taxon>Caulobacterales</taxon>
        <taxon>Caulobacteraceae</taxon>
        <taxon>Phenylobacterium</taxon>
    </lineage>
</organism>
<gene>
    <name evidence="10" type="ORF">DJ019_00670</name>
</gene>
<evidence type="ECO:0000313" key="11">
    <source>
        <dbReference type="Proteomes" id="UP000249524"/>
    </source>
</evidence>
<dbReference type="InterPro" id="IPR050962">
    <property type="entry name" value="Phosphate-bind_PstS"/>
</dbReference>
<keyword evidence="5 7" id="KW-0813">Transport</keyword>
<dbReference type="NCBIfam" id="TIGR00975">
    <property type="entry name" value="3a0107s03"/>
    <property type="match status" value="1"/>
</dbReference>
<comment type="subunit">
    <text evidence="3 7">The complex is composed of two ATP-binding proteins (PstB), two transmembrane proteins (PstC and PstA) and a solute-binding protein (PstS).</text>
</comment>
<dbReference type="InterPro" id="IPR005673">
    <property type="entry name" value="ABC_phos-bd_PstS"/>
</dbReference>
<dbReference type="NCBIfam" id="NF008171">
    <property type="entry name" value="PRK10918.1"/>
    <property type="match status" value="1"/>
</dbReference>
<keyword evidence="6 7" id="KW-0592">Phosphate transport</keyword>
<sequence>MFKRYLTGLVAAIALAGAGSAQSADISGAGATFPAPLYAKWAEGYRAQTGDRLNYQAIGSGGGIRQITAGTVDFGATDKPLKPDDLAANGFTMFPTVMGGVVPVVNVPGLKSGQLKLTGALTADIYRGVVKKWNDPLIAKYNPGLTLPNLPITVVHRSDGSGTTFLFTSYLAMKAPRWASEVGANDAVKWPVGLGGKGNDGVAAYVKQTPGAIGYVEYAFAKQNGLTYALLQNKAGKYVAPAAANFAAAAANANWKAAPGFYLLLLDQPGAEAWPITGATFILVKTRQADAQKGREVLAFFDWAYRNGDAAAQQLDYLPMPPAVKEMVRKSWAKVLGPDGKPVYR</sequence>
<evidence type="ECO:0000256" key="8">
    <source>
        <dbReference type="SAM" id="SignalP"/>
    </source>
</evidence>
<dbReference type="AlphaFoldDB" id="A0A328BRV0"/>
<dbReference type="PANTHER" id="PTHR42996:SF1">
    <property type="entry name" value="PHOSPHATE-BINDING PROTEIN PSTS"/>
    <property type="match status" value="1"/>
</dbReference>
<accession>A0A328BRV0</accession>
<comment type="caution">
    <text evidence="10">The sequence shown here is derived from an EMBL/GenBank/DDBJ whole genome shotgun (WGS) entry which is preliminary data.</text>
</comment>
<dbReference type="CDD" id="cd13565">
    <property type="entry name" value="PBP2_PstS"/>
    <property type="match status" value="1"/>
</dbReference>
<dbReference type="OrthoDB" id="9801510at2"/>
<evidence type="ECO:0000256" key="7">
    <source>
        <dbReference type="PIRNR" id="PIRNR002756"/>
    </source>
</evidence>